<dbReference type="PANTHER" id="PTHR28682:SF1">
    <property type="entry name" value="INHIBITORY SYNAPTIC FACTOR 2A"/>
    <property type="match status" value="1"/>
</dbReference>
<organism evidence="1 2">
    <name type="scientific">Knipowitschia caucasica</name>
    <name type="common">Caucasian dwarf goby</name>
    <name type="synonym">Pomatoschistus caucasicus</name>
    <dbReference type="NCBI Taxonomy" id="637954"/>
    <lineage>
        <taxon>Eukaryota</taxon>
        <taxon>Metazoa</taxon>
        <taxon>Chordata</taxon>
        <taxon>Craniata</taxon>
        <taxon>Vertebrata</taxon>
        <taxon>Euteleostomi</taxon>
        <taxon>Actinopterygii</taxon>
        <taxon>Neopterygii</taxon>
        <taxon>Teleostei</taxon>
        <taxon>Neoteleostei</taxon>
        <taxon>Acanthomorphata</taxon>
        <taxon>Gobiaria</taxon>
        <taxon>Gobiiformes</taxon>
        <taxon>Gobioidei</taxon>
        <taxon>Gobiidae</taxon>
        <taxon>Gobiinae</taxon>
        <taxon>Knipowitschia</taxon>
    </lineage>
</organism>
<dbReference type="Proteomes" id="UP001497482">
    <property type="component" value="Chromosome 23"/>
</dbReference>
<evidence type="ECO:0000313" key="1">
    <source>
        <dbReference type="EMBL" id="CAL1599771.1"/>
    </source>
</evidence>
<dbReference type="InterPro" id="IPR029337">
    <property type="entry name" value="INSYN2"/>
</dbReference>
<accession>A0AAV2LGS2</accession>
<sequence>MSVRECKRPLSPDKTPLVQIVELDFKLQEDKLQPLMKRLCPTGDSHLPALPYSQDTLYSSTPKRKSKAESKKHARWRLWFL</sequence>
<gene>
    <name evidence="1" type="ORF">KC01_LOCUS27978</name>
</gene>
<dbReference type="GO" id="GO:0060080">
    <property type="term" value="P:inhibitory postsynaptic potential"/>
    <property type="evidence" value="ECO:0007669"/>
    <property type="project" value="TreeGrafter"/>
</dbReference>
<proteinExistence type="predicted"/>
<reference evidence="1 2" key="1">
    <citation type="submission" date="2024-04" db="EMBL/GenBank/DDBJ databases">
        <authorList>
            <person name="Waldvogel A.-M."/>
            <person name="Schoenle A."/>
        </authorList>
    </citation>
    <scope>NUCLEOTIDE SEQUENCE [LARGE SCALE GENOMIC DNA]</scope>
</reference>
<dbReference type="GO" id="GO:0014069">
    <property type="term" value="C:postsynaptic density"/>
    <property type="evidence" value="ECO:0007669"/>
    <property type="project" value="TreeGrafter"/>
</dbReference>
<dbReference type="PANTHER" id="PTHR28682">
    <property type="entry name" value="INHIBITORY SYNAPTIC FACTOR 2A-RELATED"/>
    <property type="match status" value="1"/>
</dbReference>
<dbReference type="Pfam" id="PF15265">
    <property type="entry name" value="FAM196"/>
    <property type="match status" value="1"/>
</dbReference>
<keyword evidence="2" id="KW-1185">Reference proteome</keyword>
<dbReference type="AlphaFoldDB" id="A0AAV2LGS2"/>
<name>A0AAV2LGS2_KNICA</name>
<evidence type="ECO:0000313" key="2">
    <source>
        <dbReference type="Proteomes" id="UP001497482"/>
    </source>
</evidence>
<dbReference type="EMBL" id="OZ035845">
    <property type="protein sequence ID" value="CAL1599771.1"/>
    <property type="molecule type" value="Genomic_DNA"/>
</dbReference>
<protein>
    <submittedName>
        <fullName evidence="1">Uncharacterized protein</fullName>
    </submittedName>
</protein>